<dbReference type="RefSeq" id="XP_016265332.1">
    <property type="nucleotide sequence ID" value="XM_016404327.1"/>
</dbReference>
<dbReference type="STRING" id="215243.A0A0D2AZ57"/>
<evidence type="ECO:0000313" key="1">
    <source>
        <dbReference type="EMBL" id="KIW45116.1"/>
    </source>
</evidence>
<dbReference type="GO" id="GO:0030638">
    <property type="term" value="P:polyketide metabolic process"/>
    <property type="evidence" value="ECO:0007669"/>
    <property type="project" value="InterPro"/>
</dbReference>
<dbReference type="InterPro" id="IPR032710">
    <property type="entry name" value="NTF2-like_dom_sf"/>
</dbReference>
<dbReference type="PANTHER" id="PTHR38436">
    <property type="entry name" value="POLYKETIDE CYCLASE SNOAL-LIKE DOMAIN"/>
    <property type="match status" value="1"/>
</dbReference>
<dbReference type="InterPro" id="IPR009959">
    <property type="entry name" value="Cyclase_SnoaL-like"/>
</dbReference>
<dbReference type="Proteomes" id="UP000053342">
    <property type="component" value="Unassembled WGS sequence"/>
</dbReference>
<sequence>MSKYNDITKPPPPLPSVNLKELKPGVSLLLPLTRRGYGPGLIVLTTDTSDPLAIKDGVPSHLVKWAEEGYAVVGIEERAFAASGDVSTLLLTLAVDALAKCDKCEPKGIIGLVAYVPSLWNKIAPALENVPEVVAAITYANASDVTGLASCKVPLLRQIVGTDSPRTDSKQVTTNDNGPRPYYYPDIKSCEFATPFTPSFHYNTEALSHTRNLTFLKPLMGGPYFDLETIWDEHTYYEFTDRSVEHTMSTMVQEPYVNHVPTMTGGIGREALTSFYRNNFIFENSLDTDQELLSRTIGIDRIVDEFLFKFTHDKELDWFLPGVPPTFKRAEVPFHAVVNIRGDRLYHEHINWDQGTALRQLGLMPEYLPYPYPLADGRTPTPGKQFEYKVPVEGLKVASKMRERNSVPSNEMMEYQVKEV</sequence>
<dbReference type="OrthoDB" id="5440at2759"/>
<keyword evidence="2" id="KW-1185">Reference proteome</keyword>
<dbReference type="GeneID" id="27355604"/>
<dbReference type="VEuPathDB" id="FungiDB:PV06_03530"/>
<evidence type="ECO:0008006" key="3">
    <source>
        <dbReference type="Google" id="ProtNLM"/>
    </source>
</evidence>
<evidence type="ECO:0000313" key="2">
    <source>
        <dbReference type="Proteomes" id="UP000053342"/>
    </source>
</evidence>
<organism evidence="1 2">
    <name type="scientific">Exophiala oligosperma</name>
    <dbReference type="NCBI Taxonomy" id="215243"/>
    <lineage>
        <taxon>Eukaryota</taxon>
        <taxon>Fungi</taxon>
        <taxon>Dikarya</taxon>
        <taxon>Ascomycota</taxon>
        <taxon>Pezizomycotina</taxon>
        <taxon>Eurotiomycetes</taxon>
        <taxon>Chaetothyriomycetidae</taxon>
        <taxon>Chaetothyriales</taxon>
        <taxon>Herpotrichiellaceae</taxon>
        <taxon>Exophiala</taxon>
    </lineage>
</organism>
<dbReference type="HOGENOM" id="CLU_032662_0_0_1"/>
<name>A0A0D2AZ57_9EURO</name>
<proteinExistence type="predicted"/>
<dbReference type="Gene3D" id="3.10.450.50">
    <property type="match status" value="1"/>
</dbReference>
<dbReference type="AlphaFoldDB" id="A0A0D2AZ57"/>
<gene>
    <name evidence="1" type="ORF">PV06_03530</name>
</gene>
<protein>
    <recommendedName>
        <fullName evidence="3">Carboxymethylenebutenolidase</fullName>
    </recommendedName>
</protein>
<reference evidence="1 2" key="1">
    <citation type="submission" date="2015-01" db="EMBL/GenBank/DDBJ databases">
        <title>The Genome Sequence of Exophiala oligosperma CBS72588.</title>
        <authorList>
            <consortium name="The Broad Institute Genomics Platform"/>
            <person name="Cuomo C."/>
            <person name="de Hoog S."/>
            <person name="Gorbushina A."/>
            <person name="Stielow B."/>
            <person name="Teixiera M."/>
            <person name="Abouelleil A."/>
            <person name="Chapman S.B."/>
            <person name="Priest M."/>
            <person name="Young S.K."/>
            <person name="Wortman J."/>
            <person name="Nusbaum C."/>
            <person name="Birren B."/>
        </authorList>
    </citation>
    <scope>NUCLEOTIDE SEQUENCE [LARGE SCALE GENOMIC DNA]</scope>
    <source>
        <strain evidence="1 2">CBS 72588</strain>
    </source>
</reference>
<dbReference type="SUPFAM" id="SSF54427">
    <property type="entry name" value="NTF2-like"/>
    <property type="match status" value="1"/>
</dbReference>
<dbReference type="EMBL" id="KN847334">
    <property type="protein sequence ID" value="KIW45116.1"/>
    <property type="molecule type" value="Genomic_DNA"/>
</dbReference>
<dbReference type="PANTHER" id="PTHR38436:SF3">
    <property type="entry name" value="CARBOXYMETHYLENEBUTENOLIDASE-RELATED"/>
    <property type="match status" value="1"/>
</dbReference>
<accession>A0A0D2AZ57</accession>